<name>A0A174VU31_9BACE</name>
<dbReference type="EMBL" id="CZBL01000011">
    <property type="protein sequence ID" value="CUQ35375.1"/>
    <property type="molecule type" value="Genomic_DNA"/>
</dbReference>
<organism evidence="1 2">
    <name type="scientific">Bacteroides caccae</name>
    <dbReference type="NCBI Taxonomy" id="47678"/>
    <lineage>
        <taxon>Bacteria</taxon>
        <taxon>Pseudomonadati</taxon>
        <taxon>Bacteroidota</taxon>
        <taxon>Bacteroidia</taxon>
        <taxon>Bacteroidales</taxon>
        <taxon>Bacteroidaceae</taxon>
        <taxon>Bacteroides</taxon>
    </lineage>
</organism>
<protein>
    <submittedName>
        <fullName evidence="1">Uncharacterized protein</fullName>
    </submittedName>
</protein>
<evidence type="ECO:0000313" key="1">
    <source>
        <dbReference type="EMBL" id="CUQ35375.1"/>
    </source>
</evidence>
<reference evidence="1 2" key="1">
    <citation type="submission" date="2015-09" db="EMBL/GenBank/DDBJ databases">
        <authorList>
            <consortium name="Pathogen Informatics"/>
        </authorList>
    </citation>
    <scope>NUCLEOTIDE SEQUENCE [LARGE SCALE GENOMIC DNA]</scope>
    <source>
        <strain evidence="1 2">2789STDY5834946</strain>
    </source>
</reference>
<sequence>MKSAKEESTGYTDTSFMKPSLIYFPIIRTISRIVSKFRSSSHSLATFHESDIPNFRFSMVMVWCDNLPSVGLSPAACSSHSPS</sequence>
<evidence type="ECO:0000313" key="2">
    <source>
        <dbReference type="Proteomes" id="UP000095725"/>
    </source>
</evidence>
<accession>A0A174VU31</accession>
<dbReference type="AlphaFoldDB" id="A0A174VU31"/>
<proteinExistence type="predicted"/>
<dbReference type="Proteomes" id="UP000095725">
    <property type="component" value="Unassembled WGS sequence"/>
</dbReference>
<gene>
    <name evidence="1" type="ORF">ERS852558_02778</name>
</gene>